<evidence type="ECO:0000313" key="1">
    <source>
        <dbReference type="Proteomes" id="UP000887576"/>
    </source>
</evidence>
<dbReference type="Proteomes" id="UP000887576">
    <property type="component" value="Unplaced"/>
</dbReference>
<accession>A0AC34QIH8</accession>
<proteinExistence type="predicted"/>
<sequence length="294" mass="33403">MQSFSLKIKPGCSSLRCCVISRDFGSVKDGKNPSVIKLNERTGKKSGGRKEENKKFKKSSLLLLAVPGIAFGLGCWQVQRLRWKLNYIEELEKQLNTEAIDFPINDLNNLDKYEYQRVHLKGRFLFEKEFVIAPRGRFDKDYKQKSSGLAGDAESSSHGGHVITPFAVDKSNLIIMVNRGWLPTSQLLNRPIPKEHLGVIELDAIIRKSEIRPTFVSENIPEKNCWFYKNFEQMAKTCGSSPICVEATNDFTKPGGPIAGQTNVNVRNDHVQYLTTWFTLSAITTAMWYFKFVK</sequence>
<reference evidence="2" key="1">
    <citation type="submission" date="2022-11" db="UniProtKB">
        <authorList>
            <consortium name="WormBaseParasite"/>
        </authorList>
    </citation>
    <scope>IDENTIFICATION</scope>
</reference>
<name>A0AC34QIH8_9BILA</name>
<organism evidence="1 2">
    <name type="scientific">Panagrolaimus sp. JU765</name>
    <dbReference type="NCBI Taxonomy" id="591449"/>
    <lineage>
        <taxon>Eukaryota</taxon>
        <taxon>Metazoa</taxon>
        <taxon>Ecdysozoa</taxon>
        <taxon>Nematoda</taxon>
        <taxon>Chromadorea</taxon>
        <taxon>Rhabditida</taxon>
        <taxon>Tylenchina</taxon>
        <taxon>Panagrolaimomorpha</taxon>
        <taxon>Panagrolaimoidea</taxon>
        <taxon>Panagrolaimidae</taxon>
        <taxon>Panagrolaimus</taxon>
    </lineage>
</organism>
<evidence type="ECO:0000313" key="2">
    <source>
        <dbReference type="WBParaSite" id="JU765_v2.g16671.t1"/>
    </source>
</evidence>
<protein>
    <submittedName>
        <fullName evidence="2">SURF1-like protein</fullName>
    </submittedName>
</protein>
<dbReference type="WBParaSite" id="JU765_v2.g16671.t1">
    <property type="protein sequence ID" value="JU765_v2.g16671.t1"/>
    <property type="gene ID" value="JU765_v2.g16671"/>
</dbReference>